<dbReference type="GO" id="GO:0005634">
    <property type="term" value="C:nucleus"/>
    <property type="evidence" value="ECO:0007669"/>
    <property type="project" value="TreeGrafter"/>
</dbReference>
<feature type="non-terminal residue" evidence="2">
    <location>
        <position position="1"/>
    </location>
</feature>
<dbReference type="PANTHER" id="PTHR28535">
    <property type="entry name" value="ZINC FINGER GRF-TYPE CONTAINING 1"/>
    <property type="match status" value="1"/>
</dbReference>
<accession>A0A9Q0FRC6</accession>
<keyword evidence="3" id="KW-1185">Reference proteome</keyword>
<dbReference type="EMBL" id="JAKUCV010004542">
    <property type="protein sequence ID" value="KAJ4835011.1"/>
    <property type="molecule type" value="Genomic_DNA"/>
</dbReference>
<name>A0A9Q0FRC6_9ROSI</name>
<feature type="domain" description="5'-3' DNA helicase ZGRF1-like N-terminal" evidence="1">
    <location>
        <begin position="7"/>
        <end position="90"/>
    </location>
</feature>
<proteinExistence type="predicted"/>
<organism evidence="2 3">
    <name type="scientific">Turnera subulata</name>
    <dbReference type="NCBI Taxonomy" id="218843"/>
    <lineage>
        <taxon>Eukaryota</taxon>
        <taxon>Viridiplantae</taxon>
        <taxon>Streptophyta</taxon>
        <taxon>Embryophyta</taxon>
        <taxon>Tracheophyta</taxon>
        <taxon>Spermatophyta</taxon>
        <taxon>Magnoliopsida</taxon>
        <taxon>eudicotyledons</taxon>
        <taxon>Gunneridae</taxon>
        <taxon>Pentapetalae</taxon>
        <taxon>rosids</taxon>
        <taxon>fabids</taxon>
        <taxon>Malpighiales</taxon>
        <taxon>Passifloraceae</taxon>
        <taxon>Turnera</taxon>
    </lineage>
</organism>
<dbReference type="PANTHER" id="PTHR28535:SF1">
    <property type="entry name" value="PROTEIN ZGRF1"/>
    <property type="match status" value="1"/>
</dbReference>
<dbReference type="Proteomes" id="UP001141552">
    <property type="component" value="Unassembled WGS sequence"/>
</dbReference>
<protein>
    <recommendedName>
        <fullName evidence="1">5'-3' DNA helicase ZGRF1-like N-terminal domain-containing protein</fullName>
    </recommendedName>
</protein>
<evidence type="ECO:0000313" key="2">
    <source>
        <dbReference type="EMBL" id="KAJ4835011.1"/>
    </source>
</evidence>
<dbReference type="OrthoDB" id="6513042at2759"/>
<dbReference type="GO" id="GO:0035861">
    <property type="term" value="C:site of double-strand break"/>
    <property type="evidence" value="ECO:0007669"/>
    <property type="project" value="TreeGrafter"/>
</dbReference>
<dbReference type="Pfam" id="PF10382">
    <property type="entry name" value="ZGRF1-like_N"/>
    <property type="match status" value="4"/>
</dbReference>
<feature type="domain" description="5'-3' DNA helicase ZGRF1-like N-terminal" evidence="1">
    <location>
        <begin position="164"/>
        <end position="192"/>
    </location>
</feature>
<gene>
    <name evidence="2" type="ORF">Tsubulata_013266</name>
</gene>
<evidence type="ECO:0000259" key="1">
    <source>
        <dbReference type="Pfam" id="PF10382"/>
    </source>
</evidence>
<feature type="domain" description="5'-3' DNA helicase ZGRF1-like N-terminal" evidence="1">
    <location>
        <begin position="374"/>
        <end position="448"/>
    </location>
</feature>
<dbReference type="AlphaFoldDB" id="A0A9Q0FRC6"/>
<comment type="caution">
    <text evidence="2">The sequence shown here is derived from an EMBL/GenBank/DDBJ whole genome shotgun (WGS) entry which is preliminary data.</text>
</comment>
<evidence type="ECO:0000313" key="3">
    <source>
        <dbReference type="Proteomes" id="UP001141552"/>
    </source>
</evidence>
<dbReference type="InterPro" id="IPR052800">
    <property type="entry name" value="DNA_Repair_Helicase_ZGRF1"/>
</dbReference>
<reference evidence="2" key="2">
    <citation type="journal article" date="2023" name="Plants (Basel)">
        <title>Annotation of the Turnera subulata (Passifloraceae) Draft Genome Reveals the S-Locus Evolved after the Divergence of Turneroideae from Passifloroideae in a Stepwise Manner.</title>
        <authorList>
            <person name="Henning P.M."/>
            <person name="Roalson E.H."/>
            <person name="Mir W."/>
            <person name="McCubbin A.G."/>
            <person name="Shore J.S."/>
        </authorList>
    </citation>
    <scope>NUCLEOTIDE SEQUENCE</scope>
    <source>
        <tissue evidence="2">Leaves</tissue>
    </source>
</reference>
<reference evidence="2" key="1">
    <citation type="submission" date="2022-02" db="EMBL/GenBank/DDBJ databases">
        <authorList>
            <person name="Henning P.M."/>
            <person name="McCubbin A.G."/>
            <person name="Shore J.S."/>
        </authorList>
    </citation>
    <scope>NUCLEOTIDE SEQUENCE</scope>
    <source>
        <strain evidence="2">F60SS</strain>
        <tissue evidence="2">Leaves</tissue>
    </source>
</reference>
<dbReference type="InterPro" id="IPR018838">
    <property type="entry name" value="ZGRF1-like_N"/>
</dbReference>
<feature type="domain" description="5'-3' DNA helicase ZGRF1-like N-terminal" evidence="1">
    <location>
        <begin position="262"/>
        <end position="338"/>
    </location>
</feature>
<feature type="non-terminal residue" evidence="2">
    <location>
        <position position="452"/>
    </location>
</feature>
<sequence>RDLKKKRWGVTYTKHLHQKRKTYQDGFLDLHLITNKLRTNRFFAQVMLLDDCEKLLECRILKEEEAVRPGETLSFNAFLVDVGDPEGDHHQKPVTDSKVLESPRPSGFVVRKKFRSPSLCSGNGKDSVEKDNVRIGNLSSSRQKSELQRYGASKGYLDVAKPSVTEWQVMYTTHVTQKAKKYHDGFLQFAICGSQGRQDEVVKSDESIPFDGYLVEIGELVEERKPLVELNILQTSCSTVGKTRTVHKQQYHFTSDVSAGKAWQVMYTTQVTQKAKKYHDGFLRLANSGTLGRQIMLYDASRNLLNSRFLKKAERISSGDSIAFDAHLVDIGEPEGENQLQGLNVERRKASNVNESGNMHGHQNGYRNNKPVAKEWRVLYTNQITQKSKKYHSGILRLASCGSYQMQVTLLGEDRTILSSKFLRSSEDMQEGSMLALPKYLVEIGELCLSSE</sequence>
<dbReference type="GO" id="GO:0006302">
    <property type="term" value="P:double-strand break repair"/>
    <property type="evidence" value="ECO:0007669"/>
    <property type="project" value="TreeGrafter"/>
</dbReference>